<name>A0A9D1APW1_9FIRM</name>
<evidence type="ECO:0000313" key="3">
    <source>
        <dbReference type="EMBL" id="HIR47393.1"/>
    </source>
</evidence>
<feature type="domain" description="DUF6760" evidence="2">
    <location>
        <begin position="3"/>
        <end position="56"/>
    </location>
</feature>
<feature type="region of interest" description="Disordered" evidence="1">
    <location>
        <begin position="47"/>
        <end position="71"/>
    </location>
</feature>
<reference evidence="3" key="2">
    <citation type="journal article" date="2021" name="PeerJ">
        <title>Extensive microbial diversity within the chicken gut microbiome revealed by metagenomics and culture.</title>
        <authorList>
            <person name="Gilroy R."/>
            <person name="Ravi A."/>
            <person name="Getino M."/>
            <person name="Pursley I."/>
            <person name="Horton D.L."/>
            <person name="Alikhan N.F."/>
            <person name="Baker D."/>
            <person name="Gharbi K."/>
            <person name="Hall N."/>
            <person name="Watson M."/>
            <person name="Adriaenssens E.M."/>
            <person name="Foster-Nyarko E."/>
            <person name="Jarju S."/>
            <person name="Secka A."/>
            <person name="Antonio M."/>
            <person name="Oren A."/>
            <person name="Chaudhuri R.R."/>
            <person name="La Ragione R."/>
            <person name="Hildebrand F."/>
            <person name="Pallen M.J."/>
        </authorList>
    </citation>
    <scope>NUCLEOTIDE SEQUENCE</scope>
    <source>
        <strain evidence="3">ChiSxjej1B13-7958</strain>
    </source>
</reference>
<organism evidence="3 4">
    <name type="scientific">Candidatus Caccousia avicola</name>
    <dbReference type="NCBI Taxonomy" id="2840721"/>
    <lineage>
        <taxon>Bacteria</taxon>
        <taxon>Bacillati</taxon>
        <taxon>Bacillota</taxon>
        <taxon>Clostridia</taxon>
        <taxon>Eubacteriales</taxon>
        <taxon>Oscillospiraceae</taxon>
        <taxon>Oscillospiraceae incertae sedis</taxon>
        <taxon>Candidatus Caccousia</taxon>
    </lineage>
</organism>
<evidence type="ECO:0000259" key="2">
    <source>
        <dbReference type="Pfam" id="PF20546"/>
    </source>
</evidence>
<evidence type="ECO:0000256" key="1">
    <source>
        <dbReference type="SAM" id="MobiDB-lite"/>
    </source>
</evidence>
<sequence>MTLYPEKELYREMSFISYYFHWGEKDVMELPHASRRRWCEEISSINSSLNPSESKPKEKSIFELGKSARRL</sequence>
<proteinExistence type="predicted"/>
<dbReference type="Proteomes" id="UP000824242">
    <property type="component" value="Unassembled WGS sequence"/>
</dbReference>
<comment type="caution">
    <text evidence="3">The sequence shown here is derived from an EMBL/GenBank/DDBJ whole genome shotgun (WGS) entry which is preliminary data.</text>
</comment>
<accession>A0A9D1APW1</accession>
<protein>
    <recommendedName>
        <fullName evidence="2">DUF6760 domain-containing protein</fullName>
    </recommendedName>
</protein>
<reference evidence="3" key="1">
    <citation type="submission" date="2020-10" db="EMBL/GenBank/DDBJ databases">
        <authorList>
            <person name="Gilroy R."/>
        </authorList>
    </citation>
    <scope>NUCLEOTIDE SEQUENCE</scope>
    <source>
        <strain evidence="3">ChiSxjej1B13-7958</strain>
    </source>
</reference>
<dbReference type="InterPro" id="IPR046648">
    <property type="entry name" value="DUF6760"/>
</dbReference>
<dbReference type="AlphaFoldDB" id="A0A9D1APW1"/>
<dbReference type="EMBL" id="DVGZ01000073">
    <property type="protein sequence ID" value="HIR47393.1"/>
    <property type="molecule type" value="Genomic_DNA"/>
</dbReference>
<dbReference type="Pfam" id="PF20546">
    <property type="entry name" value="DUF6760"/>
    <property type="match status" value="1"/>
</dbReference>
<evidence type="ECO:0000313" key="4">
    <source>
        <dbReference type="Proteomes" id="UP000824242"/>
    </source>
</evidence>
<gene>
    <name evidence="3" type="ORF">IAB89_07005</name>
</gene>